<organism evidence="1 2">
    <name type="scientific">Pocillopora meandrina</name>
    <dbReference type="NCBI Taxonomy" id="46732"/>
    <lineage>
        <taxon>Eukaryota</taxon>
        <taxon>Metazoa</taxon>
        <taxon>Cnidaria</taxon>
        <taxon>Anthozoa</taxon>
        <taxon>Hexacorallia</taxon>
        <taxon>Scleractinia</taxon>
        <taxon>Astrocoeniina</taxon>
        <taxon>Pocilloporidae</taxon>
        <taxon>Pocillopora</taxon>
    </lineage>
</organism>
<dbReference type="Proteomes" id="UP001159428">
    <property type="component" value="Unassembled WGS sequence"/>
</dbReference>
<dbReference type="AlphaFoldDB" id="A0AAU9X0F9"/>
<evidence type="ECO:0008006" key="3">
    <source>
        <dbReference type="Google" id="ProtNLM"/>
    </source>
</evidence>
<evidence type="ECO:0000313" key="2">
    <source>
        <dbReference type="Proteomes" id="UP001159428"/>
    </source>
</evidence>
<dbReference type="EMBL" id="CALNXJ010000027">
    <property type="protein sequence ID" value="CAH3132718.1"/>
    <property type="molecule type" value="Genomic_DNA"/>
</dbReference>
<evidence type="ECO:0000313" key="1">
    <source>
        <dbReference type="EMBL" id="CAH3132718.1"/>
    </source>
</evidence>
<reference evidence="1 2" key="1">
    <citation type="submission" date="2022-05" db="EMBL/GenBank/DDBJ databases">
        <authorList>
            <consortium name="Genoscope - CEA"/>
            <person name="William W."/>
        </authorList>
    </citation>
    <scope>NUCLEOTIDE SEQUENCE [LARGE SCALE GENOMIC DNA]</scope>
</reference>
<proteinExistence type="predicted"/>
<accession>A0AAU9X0F9</accession>
<name>A0AAU9X0F9_9CNID</name>
<protein>
    <recommendedName>
        <fullName evidence="3">BED-type domain-containing protein</fullName>
    </recommendedName>
</protein>
<comment type="caution">
    <text evidence="1">The sequence shown here is derived from an EMBL/GenBank/DDBJ whole genome shotgun (WGS) entry which is preliminary data.</text>
</comment>
<sequence length="170" mass="19250">MHDNFGGEPPKFAVNEPQMAVDYMKPEHCILPKSKPAKSQPQLKELNKLLVFSIKTEPTTKKTEVEVLEEGKIPQDSGTDSEEEDIVTDDTYLDIDVNLGDKLMSTVVEQIGSNPEWIMPAQAEAPQESIQRKIRLEPQTKWGKYSKEPPLRCHRCGARLQGFIKDLFAK</sequence>
<gene>
    <name evidence="1" type="ORF">PMEA_00015354</name>
</gene>
<keyword evidence="2" id="KW-1185">Reference proteome</keyword>